<keyword evidence="2 6" id="KW-0812">Transmembrane</keyword>
<dbReference type="GO" id="GO:0016020">
    <property type="term" value="C:membrane"/>
    <property type="evidence" value="ECO:0007669"/>
    <property type="project" value="UniProtKB-SubCell"/>
</dbReference>
<dbReference type="SUPFAM" id="SSF103473">
    <property type="entry name" value="MFS general substrate transporter"/>
    <property type="match status" value="1"/>
</dbReference>
<dbReference type="InterPro" id="IPR036259">
    <property type="entry name" value="MFS_trans_sf"/>
</dbReference>
<dbReference type="OMA" id="EMTFYTG"/>
<feature type="transmembrane region" description="Helical" evidence="6">
    <location>
        <begin position="312"/>
        <end position="334"/>
    </location>
</feature>
<dbReference type="PANTHER" id="PTHR23294">
    <property type="entry name" value="ET TRANSLATION PRODUCT-RELATED"/>
    <property type="match status" value="1"/>
</dbReference>
<dbReference type="EMBL" id="LUKN01003029">
    <property type="protein sequence ID" value="OAQ98133.1"/>
    <property type="molecule type" value="Genomic_DNA"/>
</dbReference>
<gene>
    <name evidence="7" type="ORF">LLEC1_05499</name>
</gene>
<feature type="transmembrane region" description="Helical" evidence="6">
    <location>
        <begin position="121"/>
        <end position="140"/>
    </location>
</feature>
<keyword evidence="8" id="KW-1185">Reference proteome</keyword>
<keyword evidence="3 6" id="KW-1133">Transmembrane helix</keyword>
<protein>
    <recommendedName>
        <fullName evidence="9">Major facilitator superfamily (MFS) profile domain-containing protein</fullName>
    </recommendedName>
</protein>
<evidence type="ECO:0000256" key="2">
    <source>
        <dbReference type="ARBA" id="ARBA00022692"/>
    </source>
</evidence>
<dbReference type="Gene3D" id="1.20.1250.20">
    <property type="entry name" value="MFS general substrate transporter like domains"/>
    <property type="match status" value="1"/>
</dbReference>
<feature type="transmembrane region" description="Helical" evidence="6">
    <location>
        <begin position="21"/>
        <end position="38"/>
    </location>
</feature>
<feature type="transmembrane region" description="Helical" evidence="6">
    <location>
        <begin position="279"/>
        <end position="300"/>
    </location>
</feature>
<dbReference type="InterPro" id="IPR010291">
    <property type="entry name" value="Ion_channel_UNC-93"/>
</dbReference>
<comment type="caution">
    <text evidence="7">The sequence shown here is derived from an EMBL/GenBank/DDBJ whole genome shotgun (WGS) entry which is preliminary data.</text>
</comment>
<evidence type="ECO:0000313" key="7">
    <source>
        <dbReference type="EMBL" id="OAQ98133.1"/>
    </source>
</evidence>
<name>A0A179I9J0_CORDF</name>
<dbReference type="InterPro" id="IPR051617">
    <property type="entry name" value="UNC-93-like_regulator"/>
</dbReference>
<evidence type="ECO:0000313" key="8">
    <source>
        <dbReference type="Proteomes" id="UP000243081"/>
    </source>
</evidence>
<evidence type="ECO:0000256" key="3">
    <source>
        <dbReference type="ARBA" id="ARBA00022989"/>
    </source>
</evidence>
<organism evidence="7 8">
    <name type="scientific">Cordyceps confragosa</name>
    <name type="common">Lecanicillium lecanii</name>
    <dbReference type="NCBI Taxonomy" id="2714763"/>
    <lineage>
        <taxon>Eukaryota</taxon>
        <taxon>Fungi</taxon>
        <taxon>Dikarya</taxon>
        <taxon>Ascomycota</taxon>
        <taxon>Pezizomycotina</taxon>
        <taxon>Sordariomycetes</taxon>
        <taxon>Hypocreomycetidae</taxon>
        <taxon>Hypocreales</taxon>
        <taxon>Cordycipitaceae</taxon>
        <taxon>Akanthomyces</taxon>
    </lineage>
</organism>
<evidence type="ECO:0000256" key="1">
    <source>
        <dbReference type="ARBA" id="ARBA00004141"/>
    </source>
</evidence>
<feature type="transmembrane region" description="Helical" evidence="6">
    <location>
        <begin position="91"/>
        <end position="109"/>
    </location>
</feature>
<evidence type="ECO:0008006" key="9">
    <source>
        <dbReference type="Google" id="ProtNLM"/>
    </source>
</evidence>
<proteinExistence type="predicted"/>
<dbReference type="OrthoDB" id="196103at2759"/>
<reference evidence="7 8" key="1">
    <citation type="submission" date="2016-03" db="EMBL/GenBank/DDBJ databases">
        <title>Fine-scale spatial genetic structure of a fungal parasite of coffee scale insects.</title>
        <authorList>
            <person name="Jackson D."/>
            <person name="Zemenick K.A."/>
            <person name="Malloure B."/>
            <person name="Quandt C.A."/>
            <person name="James T.Y."/>
        </authorList>
    </citation>
    <scope>NUCLEOTIDE SEQUENCE [LARGE SCALE GENOMIC DNA]</scope>
    <source>
        <strain evidence="7 8">UM487</strain>
    </source>
</reference>
<feature type="region of interest" description="Disordered" evidence="5">
    <location>
        <begin position="465"/>
        <end position="485"/>
    </location>
</feature>
<accession>A0A179I9J0</accession>
<feature type="transmembrane region" description="Helical" evidence="6">
    <location>
        <begin position="425"/>
        <end position="443"/>
    </location>
</feature>
<feature type="transmembrane region" description="Helical" evidence="6">
    <location>
        <begin position="160"/>
        <end position="179"/>
    </location>
</feature>
<dbReference type="AlphaFoldDB" id="A0A179I9J0"/>
<dbReference type="Pfam" id="PF05978">
    <property type="entry name" value="UNC-93"/>
    <property type="match status" value="1"/>
</dbReference>
<dbReference type="PANTHER" id="PTHR23294:SF17">
    <property type="entry name" value="DUF895 DOMAIN MEMBRANE PROTEIN"/>
    <property type="match status" value="1"/>
</dbReference>
<feature type="transmembrane region" description="Helical" evidence="6">
    <location>
        <begin position="392"/>
        <end position="413"/>
    </location>
</feature>
<feature type="transmembrane region" description="Helical" evidence="6">
    <location>
        <begin position="191"/>
        <end position="211"/>
    </location>
</feature>
<feature type="transmembrane region" description="Helical" evidence="6">
    <location>
        <begin position="58"/>
        <end position="79"/>
    </location>
</feature>
<feature type="transmembrane region" description="Helical" evidence="6">
    <location>
        <begin position="357"/>
        <end position="380"/>
    </location>
</feature>
<dbReference type="Proteomes" id="UP000243081">
    <property type="component" value="Unassembled WGS sequence"/>
</dbReference>
<evidence type="ECO:0000256" key="6">
    <source>
        <dbReference type="SAM" id="Phobius"/>
    </source>
</evidence>
<evidence type="ECO:0000256" key="5">
    <source>
        <dbReference type="SAM" id="MobiDB-lite"/>
    </source>
</evidence>
<evidence type="ECO:0000256" key="4">
    <source>
        <dbReference type="ARBA" id="ARBA00023136"/>
    </source>
</evidence>
<sequence length="485" mass="52644">MIDLSQVQVGNLRYNSPWTQVVIVGFVAFCSVGMHSAISNLGAGGMQDVQLSDIANSVLYGCFFLGGFFAGSVNTRLCWTNLAGSHAQNILGPRVTLSIGTTGYALYLGSLWNFQVNGTRWFLILAGAILGLSASLFWAAQGAVMMSYPTEKDKGRSYSVFWSIFQLGTLIGSAIALAISFHSNMPSVGTGVYTAIIIIQLTSIVTSWLVLPPHLVVRGDGTMVEIQASLGPQQEAKEFVRMFRDWRMLALFPMFFASNYFYSYQGAITTFLFNGRTRALVALLTGLGSIIGSIIIGLLTDTLPFSRRNRSLVASGVIFLLVCAVWGGGVAFQLDFKRGDTVLRGRPLPWDWTDDPAGGPIVMMFAYYVVDAAFQGLAYYTMSAITNEPFKLARMAAYYKGIQSAGAAVSFGMDAVETPYLGEILLSWLLIVVSLPLCGLVLVKIRESNYDVEEVARVDDDVEHSGLTKAVTPPSATADDEVEDH</sequence>
<keyword evidence="4 6" id="KW-0472">Membrane</keyword>
<comment type="subcellular location">
    <subcellularLocation>
        <location evidence="1">Membrane</location>
        <topology evidence="1">Multi-pass membrane protein</topology>
    </subcellularLocation>
</comment>
<feature type="transmembrane region" description="Helical" evidence="6">
    <location>
        <begin position="249"/>
        <end position="273"/>
    </location>
</feature>